<reference evidence="8 9" key="1">
    <citation type="submission" date="2016-03" db="EMBL/GenBank/DDBJ databases">
        <title>Comparative genomics of Pseudogymnoascus destructans, the fungus causing white-nose syndrome of bats.</title>
        <authorList>
            <person name="Palmer J.M."/>
            <person name="Drees K.P."/>
            <person name="Foster J.T."/>
            <person name="Lindner D.L."/>
        </authorList>
    </citation>
    <scope>NUCLEOTIDE SEQUENCE [LARGE SCALE GENOMIC DNA]</scope>
    <source>
        <strain evidence="8 9">UAMH 10579</strain>
    </source>
</reference>
<dbReference type="Pfam" id="PF00378">
    <property type="entry name" value="ECH_1"/>
    <property type="match status" value="1"/>
</dbReference>
<protein>
    <recommendedName>
        <fullName evidence="10">Enoyl-CoA hydratase</fullName>
    </recommendedName>
</protein>
<sequence length="294" mass="31647">MSEGHSLPSTRNSIMLQPHFATPPPRVADALVSFPNPYILLVVINRPQVLNCIGTRGDQELTALFSWLDSEPSLRCAVITGAGRAFCAGGDLKEWNELNAKGQVKKTPPEGFCGLSQRRGKKPVIAAVNGLCFGGGCEMIINCDMTIASEKAVFGLPEVKRGVVATAGALPRLTRIIGRPRAMEMALTGRTVSAQEAAEWGLVNRVVGSGGEGASSEVVAEAIRLANMIADNSPDSVIVTREGIKMGWEGVSAEEGTRILEKEWFSRMNQGENMKEGVRAFVEKRKPKWVASKL</sequence>
<dbReference type="STRING" id="342668.A0A1B8G7G1"/>
<dbReference type="InterPro" id="IPR029045">
    <property type="entry name" value="ClpP/crotonase-like_dom_sf"/>
</dbReference>
<dbReference type="GO" id="GO:0005739">
    <property type="term" value="C:mitochondrion"/>
    <property type="evidence" value="ECO:0007669"/>
    <property type="project" value="TreeGrafter"/>
</dbReference>
<dbReference type="PANTHER" id="PTHR11941:SF158">
    <property type="entry name" value="ENOYL-COA HYDRATASE (AFU_ORTHOLOGUE AFUA_2G10650)"/>
    <property type="match status" value="1"/>
</dbReference>
<gene>
    <name evidence="8" type="ORF">VE01_09332</name>
</gene>
<evidence type="ECO:0008006" key="10">
    <source>
        <dbReference type="Google" id="ProtNLM"/>
    </source>
</evidence>
<evidence type="ECO:0000313" key="8">
    <source>
        <dbReference type="EMBL" id="OBT91765.2"/>
    </source>
</evidence>
<dbReference type="PROSITE" id="PS00166">
    <property type="entry name" value="ENOYL_COA_HYDRATASE"/>
    <property type="match status" value="1"/>
</dbReference>
<dbReference type="GO" id="GO:0016853">
    <property type="term" value="F:isomerase activity"/>
    <property type="evidence" value="ECO:0007669"/>
    <property type="project" value="UniProtKB-KW"/>
</dbReference>
<name>A0A1B8G7G1_9PEZI</name>
<reference evidence="9" key="2">
    <citation type="journal article" date="2018" name="Nat. Commun.">
        <title>Extreme sensitivity to ultraviolet light in the fungal pathogen causing white-nose syndrome of bats.</title>
        <authorList>
            <person name="Palmer J.M."/>
            <person name="Drees K.P."/>
            <person name="Foster J.T."/>
            <person name="Lindner D.L."/>
        </authorList>
    </citation>
    <scope>NUCLEOTIDE SEQUENCE [LARGE SCALE GENOMIC DNA]</scope>
    <source>
        <strain evidence="9">UAMH 10579</strain>
    </source>
</reference>
<dbReference type="GO" id="GO:0016829">
    <property type="term" value="F:lyase activity"/>
    <property type="evidence" value="ECO:0007669"/>
    <property type="project" value="UniProtKB-KW"/>
</dbReference>
<dbReference type="GO" id="GO:0006635">
    <property type="term" value="P:fatty acid beta-oxidation"/>
    <property type="evidence" value="ECO:0007669"/>
    <property type="project" value="TreeGrafter"/>
</dbReference>
<keyword evidence="9" id="KW-1185">Reference proteome</keyword>
<dbReference type="AlphaFoldDB" id="A0A1B8G7G1"/>
<dbReference type="Gene3D" id="3.90.226.10">
    <property type="entry name" value="2-enoyl-CoA Hydratase, Chain A, domain 1"/>
    <property type="match status" value="1"/>
</dbReference>
<dbReference type="GeneID" id="28842718"/>
<comment type="pathway">
    <text evidence="2">Siderophore biosynthesis.</text>
</comment>
<organism evidence="8 9">
    <name type="scientific">Pseudogymnoascus verrucosus</name>
    <dbReference type="NCBI Taxonomy" id="342668"/>
    <lineage>
        <taxon>Eukaryota</taxon>
        <taxon>Fungi</taxon>
        <taxon>Dikarya</taxon>
        <taxon>Ascomycota</taxon>
        <taxon>Pezizomycotina</taxon>
        <taxon>Leotiomycetes</taxon>
        <taxon>Thelebolales</taxon>
        <taxon>Thelebolaceae</taxon>
        <taxon>Pseudogymnoascus</taxon>
    </lineage>
</organism>
<dbReference type="Proteomes" id="UP000091956">
    <property type="component" value="Unassembled WGS sequence"/>
</dbReference>
<accession>A0A1B8G7G1</accession>
<dbReference type="InterPro" id="IPR014748">
    <property type="entry name" value="Enoyl-CoA_hydra_C"/>
</dbReference>
<keyword evidence="6" id="KW-0456">Lyase</keyword>
<dbReference type="EMBL" id="KV460280">
    <property type="protein sequence ID" value="OBT91765.2"/>
    <property type="molecule type" value="Genomic_DNA"/>
</dbReference>
<dbReference type="Gene3D" id="1.10.12.10">
    <property type="entry name" value="Lyase 2-enoyl-coa Hydratase, Chain A, domain 2"/>
    <property type="match status" value="1"/>
</dbReference>
<dbReference type="GO" id="GO:0005777">
    <property type="term" value="C:peroxisome"/>
    <property type="evidence" value="ECO:0007669"/>
    <property type="project" value="UniProtKB-SubCell"/>
</dbReference>
<evidence type="ECO:0000313" key="9">
    <source>
        <dbReference type="Proteomes" id="UP000091956"/>
    </source>
</evidence>
<dbReference type="FunFam" id="3.90.226.10:FF:000074">
    <property type="entry name" value="Enoyl-CoA hydratase (AFU_orthologue AFUA_2G10650)"/>
    <property type="match status" value="1"/>
</dbReference>
<evidence type="ECO:0000256" key="6">
    <source>
        <dbReference type="ARBA" id="ARBA00023239"/>
    </source>
</evidence>
<dbReference type="SUPFAM" id="SSF52096">
    <property type="entry name" value="ClpP/crotonase"/>
    <property type="match status" value="1"/>
</dbReference>
<dbReference type="InterPro" id="IPR001753">
    <property type="entry name" value="Enoyl-CoA_hydra/iso"/>
</dbReference>
<keyword evidence="5" id="KW-0413">Isomerase</keyword>
<evidence type="ECO:0000256" key="7">
    <source>
        <dbReference type="RuleBase" id="RU003707"/>
    </source>
</evidence>
<dbReference type="RefSeq" id="XP_018125498.2">
    <property type="nucleotide sequence ID" value="XM_018278746.2"/>
</dbReference>
<evidence type="ECO:0000256" key="2">
    <source>
        <dbReference type="ARBA" id="ARBA00004924"/>
    </source>
</evidence>
<evidence type="ECO:0000256" key="3">
    <source>
        <dbReference type="ARBA" id="ARBA00005254"/>
    </source>
</evidence>
<dbReference type="PANTHER" id="PTHR11941">
    <property type="entry name" value="ENOYL-COA HYDRATASE-RELATED"/>
    <property type="match status" value="1"/>
</dbReference>
<dbReference type="CDD" id="cd06558">
    <property type="entry name" value="crotonase-like"/>
    <property type="match status" value="1"/>
</dbReference>
<evidence type="ECO:0000256" key="1">
    <source>
        <dbReference type="ARBA" id="ARBA00004275"/>
    </source>
</evidence>
<comment type="subcellular location">
    <subcellularLocation>
        <location evidence="1">Peroxisome</location>
    </subcellularLocation>
</comment>
<proteinExistence type="inferred from homology"/>
<dbReference type="InterPro" id="IPR018376">
    <property type="entry name" value="Enoyl-CoA_hyd/isom_CS"/>
</dbReference>
<evidence type="ECO:0000256" key="4">
    <source>
        <dbReference type="ARBA" id="ARBA00023140"/>
    </source>
</evidence>
<evidence type="ECO:0000256" key="5">
    <source>
        <dbReference type="ARBA" id="ARBA00023235"/>
    </source>
</evidence>
<keyword evidence="4" id="KW-0576">Peroxisome</keyword>
<comment type="similarity">
    <text evidence="3 7">Belongs to the enoyl-CoA hydratase/isomerase family.</text>
</comment>